<dbReference type="Proteomes" id="UP000184241">
    <property type="component" value="Unassembled WGS sequence"/>
</dbReference>
<comment type="similarity">
    <text evidence="2 8">Belongs to the PHP hydrolase family. HisK subfamily.</text>
</comment>
<evidence type="ECO:0000313" key="10">
    <source>
        <dbReference type="EMBL" id="SHH91794.1"/>
    </source>
</evidence>
<evidence type="ECO:0000256" key="5">
    <source>
        <dbReference type="ARBA" id="ARBA00022801"/>
    </source>
</evidence>
<dbReference type="InterPro" id="IPR016195">
    <property type="entry name" value="Pol/histidinol_Pase-like"/>
</dbReference>
<dbReference type="InterPro" id="IPR004013">
    <property type="entry name" value="PHP_dom"/>
</dbReference>
<name>A0A1M5WXC2_9CLOT</name>
<comment type="pathway">
    <text evidence="1 8">Amino-acid biosynthesis; L-histidine biosynthesis; L-histidine from 5-phospho-alpha-D-ribose 1-diphosphate: step 8/9.</text>
</comment>
<sequence length="254" mass="29635">MIFDNHMHTIFSSDSTMKIEEVLEESKKQNLGIVLTEHLDLDFPDPDMFRLDVQNYFKTYESYRSATLGLGIEIGMNSDFLQEYTRVVNSNNFDFVIGSVHSIDGHDMSLDFFKVGSDKHALYLKYFETMEKDVKDFDCFDALGHIDYPCRYAPYEDKEIHLEVYKEYIDRIFIELLNKGKILELNTRTIADKKRYASLHKIYTRYKELGGKYVTLGSDAHGKTAIGINFKIAHEFVDSIGLKEVHFENRIMKI</sequence>
<evidence type="ECO:0000256" key="4">
    <source>
        <dbReference type="ARBA" id="ARBA00022605"/>
    </source>
</evidence>
<dbReference type="GO" id="GO:0004401">
    <property type="term" value="F:histidinol-phosphatase activity"/>
    <property type="evidence" value="ECO:0007669"/>
    <property type="project" value="UniProtKB-UniRule"/>
</dbReference>
<evidence type="ECO:0000256" key="8">
    <source>
        <dbReference type="RuleBase" id="RU366003"/>
    </source>
</evidence>
<dbReference type="GO" id="GO:0005737">
    <property type="term" value="C:cytoplasm"/>
    <property type="evidence" value="ECO:0007669"/>
    <property type="project" value="TreeGrafter"/>
</dbReference>
<dbReference type="AlphaFoldDB" id="A0A1M5WXC2"/>
<dbReference type="Gene3D" id="3.20.20.140">
    <property type="entry name" value="Metal-dependent hydrolases"/>
    <property type="match status" value="1"/>
</dbReference>
<evidence type="ECO:0000256" key="6">
    <source>
        <dbReference type="ARBA" id="ARBA00023102"/>
    </source>
</evidence>
<dbReference type="PANTHER" id="PTHR21039:SF0">
    <property type="entry name" value="HISTIDINOL-PHOSPHATASE"/>
    <property type="match status" value="1"/>
</dbReference>
<evidence type="ECO:0000313" key="11">
    <source>
        <dbReference type="Proteomes" id="UP000184241"/>
    </source>
</evidence>
<accession>A0A1M5WXC2</accession>
<dbReference type="SUPFAM" id="SSF89550">
    <property type="entry name" value="PHP domain-like"/>
    <property type="match status" value="1"/>
</dbReference>
<evidence type="ECO:0000256" key="3">
    <source>
        <dbReference type="ARBA" id="ARBA00013085"/>
    </source>
</evidence>
<dbReference type="RefSeq" id="WP_073017849.1">
    <property type="nucleotide sequence ID" value="NZ_FQXU01000004.1"/>
</dbReference>
<keyword evidence="6 8" id="KW-0368">Histidine biosynthesis</keyword>
<reference evidence="10 11" key="1">
    <citation type="submission" date="2016-11" db="EMBL/GenBank/DDBJ databases">
        <authorList>
            <person name="Jaros S."/>
            <person name="Januszkiewicz K."/>
            <person name="Wedrychowicz H."/>
        </authorList>
    </citation>
    <scope>NUCLEOTIDE SEQUENCE [LARGE SCALE GENOMIC DNA]</scope>
    <source>
        <strain evidence="10 11">DSM 6191</strain>
    </source>
</reference>
<dbReference type="GO" id="GO:0000105">
    <property type="term" value="P:L-histidine biosynthetic process"/>
    <property type="evidence" value="ECO:0007669"/>
    <property type="project" value="UniProtKB-UniRule"/>
</dbReference>
<protein>
    <recommendedName>
        <fullName evidence="3 8">Histidinol-phosphatase</fullName>
        <shortName evidence="8">HolPase</shortName>
        <ecNumber evidence="3 8">3.1.3.15</ecNumber>
    </recommendedName>
</protein>
<organism evidence="10 11">
    <name type="scientific">Clostridium intestinale DSM 6191</name>
    <dbReference type="NCBI Taxonomy" id="1121320"/>
    <lineage>
        <taxon>Bacteria</taxon>
        <taxon>Bacillati</taxon>
        <taxon>Bacillota</taxon>
        <taxon>Clostridia</taxon>
        <taxon>Eubacteriales</taxon>
        <taxon>Clostridiaceae</taxon>
        <taxon>Clostridium</taxon>
    </lineage>
</organism>
<keyword evidence="5 8" id="KW-0378">Hydrolase</keyword>
<dbReference type="UniPathway" id="UPA00031">
    <property type="reaction ID" value="UER00013"/>
</dbReference>
<evidence type="ECO:0000256" key="7">
    <source>
        <dbReference type="ARBA" id="ARBA00049158"/>
    </source>
</evidence>
<feature type="domain" description="PHP" evidence="9">
    <location>
        <begin position="4"/>
        <end position="187"/>
    </location>
</feature>
<dbReference type="PANTHER" id="PTHR21039">
    <property type="entry name" value="HISTIDINOL PHOSPHATASE-RELATED"/>
    <property type="match status" value="1"/>
</dbReference>
<dbReference type="InterPro" id="IPR010140">
    <property type="entry name" value="Histidinol_P_phosphatase_HisJ"/>
</dbReference>
<dbReference type="NCBIfam" id="TIGR01856">
    <property type="entry name" value="hisJ_fam"/>
    <property type="match status" value="1"/>
</dbReference>
<evidence type="ECO:0000256" key="2">
    <source>
        <dbReference type="ARBA" id="ARBA00009152"/>
    </source>
</evidence>
<keyword evidence="4 8" id="KW-0028">Amino-acid biosynthesis</keyword>
<comment type="catalytic activity">
    <reaction evidence="7 8">
        <text>L-histidinol phosphate + H2O = L-histidinol + phosphate</text>
        <dbReference type="Rhea" id="RHEA:14465"/>
        <dbReference type="ChEBI" id="CHEBI:15377"/>
        <dbReference type="ChEBI" id="CHEBI:43474"/>
        <dbReference type="ChEBI" id="CHEBI:57699"/>
        <dbReference type="ChEBI" id="CHEBI:57980"/>
        <dbReference type="EC" id="3.1.3.15"/>
    </reaction>
</comment>
<proteinExistence type="inferred from homology"/>
<dbReference type="EC" id="3.1.3.15" evidence="3 8"/>
<evidence type="ECO:0000259" key="9">
    <source>
        <dbReference type="Pfam" id="PF02811"/>
    </source>
</evidence>
<gene>
    <name evidence="10" type="ORF">SAMN02745941_01292</name>
</gene>
<dbReference type="EMBL" id="FQXU01000004">
    <property type="protein sequence ID" value="SHH91794.1"/>
    <property type="molecule type" value="Genomic_DNA"/>
</dbReference>
<dbReference type="Pfam" id="PF02811">
    <property type="entry name" value="PHP"/>
    <property type="match status" value="1"/>
</dbReference>
<evidence type="ECO:0000256" key="1">
    <source>
        <dbReference type="ARBA" id="ARBA00004970"/>
    </source>
</evidence>